<evidence type="ECO:0000313" key="3">
    <source>
        <dbReference type="Proteomes" id="UP000661918"/>
    </source>
</evidence>
<name>A0ABQ2H239_9DEIO</name>
<dbReference type="InterPro" id="IPR018719">
    <property type="entry name" value="DUF2243_membrane"/>
</dbReference>
<organism evidence="2 3">
    <name type="scientific">Deinococcus aerophilus</name>
    <dbReference type="NCBI Taxonomy" id="522488"/>
    <lineage>
        <taxon>Bacteria</taxon>
        <taxon>Thermotogati</taxon>
        <taxon>Deinococcota</taxon>
        <taxon>Deinococci</taxon>
        <taxon>Deinococcales</taxon>
        <taxon>Deinococcaceae</taxon>
        <taxon>Deinococcus</taxon>
    </lineage>
</organism>
<feature type="transmembrane region" description="Helical" evidence="1">
    <location>
        <begin position="57"/>
        <end position="77"/>
    </location>
</feature>
<feature type="transmembrane region" description="Helical" evidence="1">
    <location>
        <begin position="17"/>
        <end position="37"/>
    </location>
</feature>
<feature type="transmembrane region" description="Helical" evidence="1">
    <location>
        <begin position="121"/>
        <end position="140"/>
    </location>
</feature>
<dbReference type="EMBL" id="BMOM01000059">
    <property type="protein sequence ID" value="GGM22234.1"/>
    <property type="molecule type" value="Genomic_DNA"/>
</dbReference>
<keyword evidence="1" id="KW-1133">Transmembrane helix</keyword>
<reference evidence="3" key="1">
    <citation type="journal article" date="2019" name="Int. J. Syst. Evol. Microbiol.">
        <title>The Global Catalogue of Microorganisms (GCM) 10K type strain sequencing project: providing services to taxonomists for standard genome sequencing and annotation.</title>
        <authorList>
            <consortium name="The Broad Institute Genomics Platform"/>
            <consortium name="The Broad Institute Genome Sequencing Center for Infectious Disease"/>
            <person name="Wu L."/>
            <person name="Ma J."/>
        </authorList>
    </citation>
    <scope>NUCLEOTIDE SEQUENCE [LARGE SCALE GENOMIC DNA]</scope>
    <source>
        <strain evidence="3">JCM 15443</strain>
    </source>
</reference>
<dbReference type="Proteomes" id="UP000661918">
    <property type="component" value="Unassembled WGS sequence"/>
</dbReference>
<keyword evidence="1" id="KW-0812">Transmembrane</keyword>
<proteinExistence type="predicted"/>
<evidence type="ECO:0000313" key="2">
    <source>
        <dbReference type="EMBL" id="GGM22234.1"/>
    </source>
</evidence>
<keyword evidence="1" id="KW-0472">Membrane</keyword>
<feature type="transmembrane region" description="Helical" evidence="1">
    <location>
        <begin position="84"/>
        <end position="101"/>
    </location>
</feature>
<comment type="caution">
    <text evidence="2">The sequence shown here is derived from an EMBL/GenBank/DDBJ whole genome shotgun (WGS) entry which is preliminary data.</text>
</comment>
<keyword evidence="3" id="KW-1185">Reference proteome</keyword>
<gene>
    <name evidence="2" type="ORF">GCM10010841_32630</name>
</gene>
<dbReference type="Pfam" id="PF10002">
    <property type="entry name" value="DUF2243"/>
    <property type="match status" value="1"/>
</dbReference>
<evidence type="ECO:0000256" key="1">
    <source>
        <dbReference type="SAM" id="Phobius"/>
    </source>
</evidence>
<accession>A0ABQ2H239</accession>
<protein>
    <submittedName>
        <fullName evidence="2">Membrane protein</fullName>
    </submittedName>
</protein>
<dbReference type="RefSeq" id="WP_188905414.1">
    <property type="nucleotide sequence ID" value="NZ_BMOM01000059.1"/>
</dbReference>
<sequence>MTGAAARLDVRGSRRSGLLLGAAFMAGMDEIVFHQVLGWHHFYDRSTSAIGLLSDGLLHAAELMAIVAGLFVLADLLRSRTFSVAFFRAGLLLGLGGFQLFDGVVDHKIFQVHQVRYDVPLLPYDVVWNVVGVVLLLIGFELHRRASRNALSP</sequence>